<dbReference type="PANTHER" id="PTHR15108">
    <property type="entry name" value="N-ACYLGLUCOSAMINE-2-EPIMERASE"/>
    <property type="match status" value="1"/>
</dbReference>
<dbReference type="SUPFAM" id="SSF48208">
    <property type="entry name" value="Six-hairpin glycosidases"/>
    <property type="match status" value="1"/>
</dbReference>
<comment type="similarity">
    <text evidence="1">Belongs to the N-acylglucosamine 2-epimerase family.</text>
</comment>
<gene>
    <name evidence="3" type="ORF">P5G62_010890</name>
</gene>
<sequence length="425" mass="49544">METSVIGIQQILQEVQDHLKNGIIPFWLKKGYDNQYGGYFTCFDAEGSLGDDTDKYIVTQCRMIWGFSAFYQLYPKDKDLLVMAEQGVNFLLDHFWDHEHGGWYWKVKRDGTLIDPGKVVYGQSFAIYALSQFYQVTKEPIALEYAEKTYNLLQIYCGDTLNGGYYENLEQDWQVSSEGFCGGDRKSLDIHMHLLEAFTVLSQCSQKEHHKRKLQEIIDLILKHMINHENGCGRNQFNREFMPIPAISIRRTWNSERQGSQMIEEPRDTTSYGHNLELVWLLNRAVEVLGLPKHSFYELTRKIAHHTLTFGFDIELGGVYRDGPHHGPAYITDKEFWQNQEVLVGFLDAYEILGDDKLLTAFQKTWEFSKKYLINWEQGEWRQLVDKEGHILIGDLGNPWKACYHSGRSMLEVNQRLEQILLLSK</sequence>
<evidence type="ECO:0000313" key="3">
    <source>
        <dbReference type="EMBL" id="MFB3167614.1"/>
    </source>
</evidence>
<comment type="caution">
    <text evidence="3">The sequence shown here is derived from an EMBL/GenBank/DDBJ whole genome shotgun (WGS) entry which is preliminary data.</text>
</comment>
<dbReference type="Proteomes" id="UP001241748">
    <property type="component" value="Unassembled WGS sequence"/>
</dbReference>
<evidence type="ECO:0000313" key="4">
    <source>
        <dbReference type="Proteomes" id="UP001241748"/>
    </source>
</evidence>
<dbReference type="RefSeq" id="WP_306074293.1">
    <property type="nucleotide sequence ID" value="NZ_JAROBZ020000001.1"/>
</dbReference>
<dbReference type="InterPro" id="IPR010819">
    <property type="entry name" value="AGE/CE"/>
</dbReference>
<evidence type="ECO:0000256" key="1">
    <source>
        <dbReference type="ARBA" id="ARBA00008558"/>
    </source>
</evidence>
<dbReference type="InterPro" id="IPR012341">
    <property type="entry name" value="6hp_glycosidase-like_sf"/>
</dbReference>
<proteinExistence type="inferred from homology"/>
<protein>
    <submittedName>
        <fullName evidence="3">AGE family epimerase/isomerase</fullName>
    </submittedName>
</protein>
<dbReference type="InterPro" id="IPR008928">
    <property type="entry name" value="6-hairpin_glycosidase_sf"/>
</dbReference>
<dbReference type="EMBL" id="JAROBZ020000001">
    <property type="protein sequence ID" value="MFB3167614.1"/>
    <property type="molecule type" value="Genomic_DNA"/>
</dbReference>
<keyword evidence="2" id="KW-0413">Isomerase</keyword>
<evidence type="ECO:0000256" key="2">
    <source>
        <dbReference type="ARBA" id="ARBA00023235"/>
    </source>
</evidence>
<name>A0ABV4YRX2_9BACI</name>
<organism evidence="3 4">
    <name type="scientific">Neobacillus driksii</name>
    <dbReference type="NCBI Taxonomy" id="3035913"/>
    <lineage>
        <taxon>Bacteria</taxon>
        <taxon>Bacillati</taxon>
        <taxon>Bacillota</taxon>
        <taxon>Bacilli</taxon>
        <taxon>Bacillales</taxon>
        <taxon>Bacillaceae</taxon>
        <taxon>Neobacillus</taxon>
    </lineage>
</organism>
<reference evidence="3 4" key="1">
    <citation type="submission" date="2024-05" db="EMBL/GenBank/DDBJ databases">
        <authorList>
            <person name="Venkateswaran K."/>
        </authorList>
    </citation>
    <scope>NUCLEOTIDE SEQUENCE [LARGE SCALE GENOMIC DNA]</scope>
    <source>
        <strain evidence="3 4">179-C4-2-HS</strain>
    </source>
</reference>
<dbReference type="Gene3D" id="1.50.10.10">
    <property type="match status" value="1"/>
</dbReference>
<keyword evidence="4" id="KW-1185">Reference proteome</keyword>
<accession>A0ABV4YRX2</accession>
<dbReference type="Pfam" id="PF07221">
    <property type="entry name" value="GlcNAc_2-epim"/>
    <property type="match status" value="1"/>
</dbReference>